<protein>
    <recommendedName>
        <fullName evidence="3">Methyltransferase type 11 domain-containing protein</fullName>
    </recommendedName>
</protein>
<evidence type="ECO:0008006" key="3">
    <source>
        <dbReference type="Google" id="ProtNLM"/>
    </source>
</evidence>
<proteinExistence type="predicted"/>
<organism evidence="1 2">
    <name type="scientific">Candidatus Chisholmbacteria bacterium RIFCSPLOWO2_01_FULL_49_14</name>
    <dbReference type="NCBI Taxonomy" id="1797593"/>
    <lineage>
        <taxon>Bacteria</taxon>
        <taxon>Candidatus Chisholmiibacteriota</taxon>
    </lineage>
</organism>
<sequence>MRKDKTNRCYLCGFRIPSIAFKKLGWNILQCKSCGVYNLDFAGEYQQFIRTYYDRGFFTGGSNRAGYLSYEGDRKAEDKNMANYLKGVRRFVQSGELLDVGCATGLFMLQAEKAGFTVTGLDVSEYATRIAKRRFTGKIKTESIENALYAPRSFSVITLFDVIEHLEDPRAVLVKLHGYLKKNGILVLNTGDADSLMAKIQGKDWHFFIPPQHFFYFSKKTLTTLLHQAGFRVLAIDRKGKWVTLRYLFHLARQIQQDALAKFGFKLVGGIAPGKIPIYINLFDNITVYAVKKNNRTQKRNT</sequence>
<dbReference type="EMBL" id="MHCL01000003">
    <property type="protein sequence ID" value="OGY22395.1"/>
    <property type="molecule type" value="Genomic_DNA"/>
</dbReference>
<evidence type="ECO:0000313" key="2">
    <source>
        <dbReference type="Proteomes" id="UP000176723"/>
    </source>
</evidence>
<reference evidence="1 2" key="1">
    <citation type="journal article" date="2016" name="Nat. Commun.">
        <title>Thousands of microbial genomes shed light on interconnected biogeochemical processes in an aquifer system.</title>
        <authorList>
            <person name="Anantharaman K."/>
            <person name="Brown C.T."/>
            <person name="Hug L.A."/>
            <person name="Sharon I."/>
            <person name="Castelle C.J."/>
            <person name="Probst A.J."/>
            <person name="Thomas B.C."/>
            <person name="Singh A."/>
            <person name="Wilkins M.J."/>
            <person name="Karaoz U."/>
            <person name="Brodie E.L."/>
            <person name="Williams K.H."/>
            <person name="Hubbard S.S."/>
            <person name="Banfield J.F."/>
        </authorList>
    </citation>
    <scope>NUCLEOTIDE SEQUENCE [LARGE SCALE GENOMIC DNA]</scope>
</reference>
<accession>A0A1G1W402</accession>
<dbReference type="InterPro" id="IPR029063">
    <property type="entry name" value="SAM-dependent_MTases_sf"/>
</dbReference>
<dbReference type="Pfam" id="PF13489">
    <property type="entry name" value="Methyltransf_23"/>
    <property type="match status" value="1"/>
</dbReference>
<dbReference type="CDD" id="cd02440">
    <property type="entry name" value="AdoMet_MTases"/>
    <property type="match status" value="1"/>
</dbReference>
<dbReference type="PANTHER" id="PTHR43861:SF6">
    <property type="entry name" value="METHYLTRANSFERASE TYPE 11"/>
    <property type="match status" value="1"/>
</dbReference>
<dbReference type="Proteomes" id="UP000176723">
    <property type="component" value="Unassembled WGS sequence"/>
</dbReference>
<dbReference type="Gene3D" id="3.40.50.150">
    <property type="entry name" value="Vaccinia Virus protein VP39"/>
    <property type="match status" value="1"/>
</dbReference>
<gene>
    <name evidence="1" type="ORF">A3A65_04540</name>
</gene>
<dbReference type="STRING" id="1797593.A3A65_04540"/>
<dbReference type="SUPFAM" id="SSF53335">
    <property type="entry name" value="S-adenosyl-L-methionine-dependent methyltransferases"/>
    <property type="match status" value="1"/>
</dbReference>
<evidence type="ECO:0000313" key="1">
    <source>
        <dbReference type="EMBL" id="OGY22395.1"/>
    </source>
</evidence>
<dbReference type="AlphaFoldDB" id="A0A1G1W402"/>
<comment type="caution">
    <text evidence="1">The sequence shown here is derived from an EMBL/GenBank/DDBJ whole genome shotgun (WGS) entry which is preliminary data.</text>
</comment>
<name>A0A1G1W402_9BACT</name>
<dbReference type="PANTHER" id="PTHR43861">
    <property type="entry name" value="TRANS-ACONITATE 2-METHYLTRANSFERASE-RELATED"/>
    <property type="match status" value="1"/>
</dbReference>